<reference evidence="6 7" key="1">
    <citation type="submission" date="2012-04" db="EMBL/GenBank/DDBJ databases">
        <title>The Genome Sequence of Saprolegnia declina VS20.</title>
        <authorList>
            <consortium name="The Broad Institute Genome Sequencing Platform"/>
            <person name="Russ C."/>
            <person name="Nusbaum C."/>
            <person name="Tyler B."/>
            <person name="van West P."/>
            <person name="Dieguez-Uribeondo J."/>
            <person name="de Bruijn I."/>
            <person name="Tripathy S."/>
            <person name="Jiang R."/>
            <person name="Young S.K."/>
            <person name="Zeng Q."/>
            <person name="Gargeya S."/>
            <person name="Fitzgerald M."/>
            <person name="Haas B."/>
            <person name="Abouelleil A."/>
            <person name="Alvarado L."/>
            <person name="Arachchi H.M."/>
            <person name="Berlin A."/>
            <person name="Chapman S.B."/>
            <person name="Goldberg J."/>
            <person name="Griggs A."/>
            <person name="Gujja S."/>
            <person name="Hansen M."/>
            <person name="Howarth C."/>
            <person name="Imamovic A."/>
            <person name="Larimer J."/>
            <person name="McCowen C."/>
            <person name="Montmayeur A."/>
            <person name="Murphy C."/>
            <person name="Neiman D."/>
            <person name="Pearson M."/>
            <person name="Priest M."/>
            <person name="Roberts A."/>
            <person name="Saif S."/>
            <person name="Shea T."/>
            <person name="Sisk P."/>
            <person name="Sykes S."/>
            <person name="Wortman J."/>
            <person name="Nusbaum C."/>
            <person name="Birren B."/>
        </authorList>
    </citation>
    <scope>NUCLEOTIDE SEQUENCE [LARGE SCALE GENOMIC DNA]</scope>
    <source>
        <strain evidence="6 7">VS20</strain>
    </source>
</reference>
<dbReference type="SMART" id="SM00028">
    <property type="entry name" value="TPR"/>
    <property type="match status" value="4"/>
</dbReference>
<accession>T0PZH9</accession>
<dbReference type="InterPro" id="IPR011990">
    <property type="entry name" value="TPR-like_helical_dom_sf"/>
</dbReference>
<dbReference type="PROSITE" id="PS50005">
    <property type="entry name" value="TPR"/>
    <property type="match status" value="1"/>
</dbReference>
<dbReference type="GeneID" id="19956390"/>
<dbReference type="Gene3D" id="3.40.50.150">
    <property type="entry name" value="Vaccinia Virus protein VP39"/>
    <property type="match status" value="1"/>
</dbReference>
<evidence type="ECO:0000259" key="5">
    <source>
        <dbReference type="Pfam" id="PF08241"/>
    </source>
</evidence>
<dbReference type="STRING" id="1156394.T0PZH9"/>
<dbReference type="EMBL" id="JH767229">
    <property type="protein sequence ID" value="EQC26485.1"/>
    <property type="molecule type" value="Genomic_DNA"/>
</dbReference>
<dbReference type="InParanoid" id="T0PZH9"/>
<dbReference type="PANTHER" id="PTHR44942">
    <property type="entry name" value="METHYLTRANSF_11 DOMAIN-CONTAINING PROTEIN"/>
    <property type="match status" value="1"/>
</dbReference>
<keyword evidence="2" id="KW-0489">Methyltransferase</keyword>
<dbReference type="Pfam" id="PF13181">
    <property type="entry name" value="TPR_8"/>
    <property type="match status" value="1"/>
</dbReference>
<dbReference type="OrthoDB" id="66144at2759"/>
<dbReference type="Gene3D" id="1.25.40.10">
    <property type="entry name" value="Tetratricopeptide repeat domain"/>
    <property type="match status" value="2"/>
</dbReference>
<evidence type="ECO:0000256" key="1">
    <source>
        <dbReference type="ARBA" id="ARBA00008361"/>
    </source>
</evidence>
<evidence type="ECO:0000256" key="3">
    <source>
        <dbReference type="ARBA" id="ARBA00022679"/>
    </source>
</evidence>
<dbReference type="OMA" id="WLNCECF"/>
<proteinExistence type="inferred from homology"/>
<feature type="repeat" description="TPR" evidence="4">
    <location>
        <begin position="253"/>
        <end position="286"/>
    </location>
</feature>
<dbReference type="GO" id="GO:0032259">
    <property type="term" value="P:methylation"/>
    <property type="evidence" value="ECO:0007669"/>
    <property type="project" value="UniProtKB-KW"/>
</dbReference>
<feature type="domain" description="Methyltransferase type 11" evidence="5">
    <location>
        <begin position="409"/>
        <end position="502"/>
    </location>
</feature>
<gene>
    <name evidence="6" type="ORF">SDRG_15663</name>
</gene>
<dbReference type="GO" id="GO:0008757">
    <property type="term" value="F:S-adenosylmethionine-dependent methyltransferase activity"/>
    <property type="evidence" value="ECO:0007669"/>
    <property type="project" value="InterPro"/>
</dbReference>
<keyword evidence="4" id="KW-0802">TPR repeat</keyword>
<keyword evidence="7" id="KW-1185">Reference proteome</keyword>
<comment type="similarity">
    <text evidence="1">Belongs to the methyltransferase superfamily.</text>
</comment>
<keyword evidence="3" id="KW-0808">Transferase</keyword>
<dbReference type="eggNOG" id="ENOG502REQY">
    <property type="taxonomic scope" value="Eukaryota"/>
</dbReference>
<name>T0PZH9_SAPDV</name>
<dbReference type="SUPFAM" id="SSF48452">
    <property type="entry name" value="TPR-like"/>
    <property type="match status" value="1"/>
</dbReference>
<dbReference type="AlphaFoldDB" id="T0PZH9"/>
<sequence length="587" mass="64869">MLRRHVKSSTKKTAKTRRLMEDLRESGDGTYIIHTKRHGDVLHSDLEYYANDGTYDDGAAGDAYDLQEPIGWLNCECFLSLLLVGVLVALPFNLHSTKDLLQSRETYLFQAAEMVKVGACDDAIMLYERALVVQENAFIHNQLADALSKCGRTNDALDHYLSGIRLEETHRRKVPSLISMGDLYQKIGEYALAVKSFDTVVLILGDSKEAKSSELGEIHMKLAKAATGLGDYEQALRAYASATSLVSGNALVAEVYYRMGHCASILGRMDVAVSSLKKAAAKAPSSQKSLYLHELAYAYFESGDYEKGNDGLSRLFAMQSMYPEDRYVKAAFHDHGFPPTHRAPTQYVSTTFDMHAHRSVHLASDAFDSFVAFRQLHGLFFVDDAPTRIAEVLQAKLGVTPGDHWLDIVDFGTGAGVAVRPFQPLANYILGIDLSAASVELARRSGLYDELQVGDLLTVTATLPTTSFDVVLAMNSAPYFGDLRPVFERAQRLLRVGGLLCINIDQLDDNEAAPYTLRFTGRYAHAPEYLTELAAEMHLEVFHHEVLYDVQSVGQSVAGSVVALSHPRTVASDLYLLRKTKDDLSTM</sequence>
<dbReference type="Proteomes" id="UP000030762">
    <property type="component" value="Unassembled WGS sequence"/>
</dbReference>
<evidence type="ECO:0000313" key="6">
    <source>
        <dbReference type="EMBL" id="EQC26485.1"/>
    </source>
</evidence>
<dbReference type="SUPFAM" id="SSF53335">
    <property type="entry name" value="S-adenosyl-L-methionine-dependent methyltransferases"/>
    <property type="match status" value="1"/>
</dbReference>
<dbReference type="RefSeq" id="XP_008620064.1">
    <property type="nucleotide sequence ID" value="XM_008621842.1"/>
</dbReference>
<dbReference type="VEuPathDB" id="FungiDB:SDRG_15663"/>
<dbReference type="InterPro" id="IPR019734">
    <property type="entry name" value="TPR_rpt"/>
</dbReference>
<evidence type="ECO:0000313" key="7">
    <source>
        <dbReference type="Proteomes" id="UP000030762"/>
    </source>
</evidence>
<dbReference type="InterPro" id="IPR051052">
    <property type="entry name" value="Diverse_substrate_MTase"/>
</dbReference>
<evidence type="ECO:0000256" key="4">
    <source>
        <dbReference type="PROSITE-ProRule" id="PRU00339"/>
    </source>
</evidence>
<evidence type="ECO:0000256" key="2">
    <source>
        <dbReference type="ARBA" id="ARBA00022603"/>
    </source>
</evidence>
<dbReference type="InterPro" id="IPR029063">
    <property type="entry name" value="SAM-dependent_MTases_sf"/>
</dbReference>
<protein>
    <recommendedName>
        <fullName evidence="5">Methyltransferase type 11 domain-containing protein</fullName>
    </recommendedName>
</protein>
<dbReference type="PANTHER" id="PTHR44942:SF4">
    <property type="entry name" value="METHYLTRANSFERASE TYPE 11 DOMAIN-CONTAINING PROTEIN"/>
    <property type="match status" value="1"/>
</dbReference>
<dbReference type="InterPro" id="IPR013216">
    <property type="entry name" value="Methyltransf_11"/>
</dbReference>
<dbReference type="Pfam" id="PF08241">
    <property type="entry name" value="Methyltransf_11"/>
    <property type="match status" value="1"/>
</dbReference>
<dbReference type="CDD" id="cd02440">
    <property type="entry name" value="AdoMet_MTases"/>
    <property type="match status" value="1"/>
</dbReference>
<organism evidence="6 7">
    <name type="scientific">Saprolegnia diclina (strain VS20)</name>
    <dbReference type="NCBI Taxonomy" id="1156394"/>
    <lineage>
        <taxon>Eukaryota</taxon>
        <taxon>Sar</taxon>
        <taxon>Stramenopiles</taxon>
        <taxon>Oomycota</taxon>
        <taxon>Saprolegniomycetes</taxon>
        <taxon>Saprolegniales</taxon>
        <taxon>Saprolegniaceae</taxon>
        <taxon>Saprolegnia</taxon>
    </lineage>
</organism>